<evidence type="ECO:0000313" key="2">
    <source>
        <dbReference type="EMBL" id="KAB1653829.1"/>
    </source>
</evidence>
<dbReference type="EMBL" id="WBJZ01000021">
    <property type="protein sequence ID" value="KAB1653829.1"/>
    <property type="molecule type" value="Genomic_DNA"/>
</dbReference>
<dbReference type="OrthoDB" id="2988503at2"/>
<dbReference type="RefSeq" id="WP_158041666.1">
    <property type="nucleotide sequence ID" value="NZ_JACCFV010000001.1"/>
</dbReference>
<accession>A0A7J5BNM0</accession>
<evidence type="ECO:0000313" key="3">
    <source>
        <dbReference type="Proteomes" id="UP000467240"/>
    </source>
</evidence>
<dbReference type="SUPFAM" id="SSF54427">
    <property type="entry name" value="NTF2-like"/>
    <property type="match status" value="1"/>
</dbReference>
<dbReference type="Proteomes" id="UP000467240">
    <property type="component" value="Unassembled WGS sequence"/>
</dbReference>
<feature type="domain" description="SnoaL-like" evidence="1">
    <location>
        <begin position="10"/>
        <end position="118"/>
    </location>
</feature>
<dbReference type="InterPro" id="IPR032710">
    <property type="entry name" value="NTF2-like_dom_sf"/>
</dbReference>
<protein>
    <submittedName>
        <fullName evidence="2">Nuclear transport factor 2 family protein</fullName>
    </submittedName>
</protein>
<dbReference type="Pfam" id="PF12680">
    <property type="entry name" value="SnoaL_2"/>
    <property type="match status" value="1"/>
</dbReference>
<dbReference type="InterPro" id="IPR037401">
    <property type="entry name" value="SnoaL-like"/>
</dbReference>
<name>A0A7J5BNM0_9MICO</name>
<gene>
    <name evidence="2" type="ORF">F8O01_14480</name>
</gene>
<evidence type="ECO:0000259" key="1">
    <source>
        <dbReference type="Pfam" id="PF12680"/>
    </source>
</evidence>
<dbReference type="Gene3D" id="3.10.450.50">
    <property type="match status" value="1"/>
</dbReference>
<organism evidence="2 3">
    <name type="scientific">Pseudoclavibacter chungangensis</name>
    <dbReference type="NCBI Taxonomy" id="587635"/>
    <lineage>
        <taxon>Bacteria</taxon>
        <taxon>Bacillati</taxon>
        <taxon>Actinomycetota</taxon>
        <taxon>Actinomycetes</taxon>
        <taxon>Micrococcales</taxon>
        <taxon>Microbacteriaceae</taxon>
        <taxon>Pseudoclavibacter</taxon>
    </lineage>
</organism>
<proteinExistence type="predicted"/>
<dbReference type="AlphaFoldDB" id="A0A7J5BNM0"/>
<reference evidence="2 3" key="1">
    <citation type="submission" date="2019-09" db="EMBL/GenBank/DDBJ databases">
        <title>Phylogeny of genus Pseudoclavibacter and closely related genus.</title>
        <authorList>
            <person name="Li Y."/>
        </authorList>
    </citation>
    <scope>NUCLEOTIDE SEQUENCE [LARGE SCALE GENOMIC DNA]</scope>
    <source>
        <strain evidence="2 3">DSM 23821</strain>
    </source>
</reference>
<sequence length="150" mass="17072">MYHAIVRRRVRRIFDHINAGDAELMLDGLGDPFEYRFHGRHAIGGVRTSRAAVRAWWERVFRLLPGLRFTIRDIVVNGPPWHTTIAMRASVAGPLPDGSRYENTIFQFFVLRWGKVVSVETLEQLQPLERALRIVADSGVPEALAEPIEG</sequence>
<comment type="caution">
    <text evidence="2">The sequence shown here is derived from an EMBL/GenBank/DDBJ whole genome shotgun (WGS) entry which is preliminary data.</text>
</comment>
<keyword evidence="3" id="KW-1185">Reference proteome</keyword>